<proteinExistence type="inferred from homology"/>
<evidence type="ECO:0000313" key="2">
    <source>
        <dbReference type="EMBL" id="SKA03757.1"/>
    </source>
</evidence>
<dbReference type="InterPro" id="IPR007607">
    <property type="entry name" value="BacA/B"/>
</dbReference>
<dbReference type="PANTHER" id="PTHR35024">
    <property type="entry name" value="HYPOTHETICAL CYTOSOLIC PROTEIN"/>
    <property type="match status" value="1"/>
</dbReference>
<reference evidence="2" key="1">
    <citation type="submission" date="2017-02" db="EMBL/GenBank/DDBJ databases">
        <authorList>
            <person name="Peterson S.W."/>
        </authorList>
    </citation>
    <scope>NUCLEOTIDE SEQUENCE [LARGE SCALE GENOMIC DNA]</scope>
    <source>
        <strain evidence="2">DSM 21749</strain>
    </source>
</reference>
<name>A0A1T4QJD6_9GAMM</name>
<comment type="similarity">
    <text evidence="1">Belongs to the bactofilin family.</text>
</comment>
<evidence type="ECO:0000256" key="1">
    <source>
        <dbReference type="ARBA" id="ARBA00044755"/>
    </source>
</evidence>
<keyword evidence="3" id="KW-1185">Reference proteome</keyword>
<dbReference type="Proteomes" id="UP000190061">
    <property type="component" value="Unassembled WGS sequence"/>
</dbReference>
<dbReference type="STRING" id="1122188.SAMN02745674_01646"/>
<dbReference type="OrthoDB" id="5294247at2"/>
<gene>
    <name evidence="2" type="ORF">SAMN02745674_01646</name>
</gene>
<protein>
    <submittedName>
        <fullName evidence="2">Protein CcmA, bactofilin family</fullName>
    </submittedName>
</protein>
<dbReference type="PANTHER" id="PTHR35024:SF4">
    <property type="entry name" value="POLYMER-FORMING CYTOSKELETAL PROTEIN"/>
    <property type="match status" value="1"/>
</dbReference>
<accession>A0A1T4QJD6</accession>
<dbReference type="Pfam" id="PF04519">
    <property type="entry name" value="Bactofilin"/>
    <property type="match status" value="1"/>
</dbReference>
<dbReference type="AlphaFoldDB" id="A0A1T4QJD6"/>
<dbReference type="EMBL" id="FUXP01000005">
    <property type="protein sequence ID" value="SKA03757.1"/>
    <property type="molecule type" value="Genomic_DNA"/>
</dbReference>
<sequence>MFKSKPTMPEGQIDTLIGPQVVINGDFHFSGGLYVEGRIVGKLIAEEGQKAILTLADNGSVEGEIHAPVIVIHGRVDGDVFASERVEMGAKARVEGNVHYKVVEMAAGSVLSGRLLHVEAGKRAADVDEPEAVHALRSVGS</sequence>
<organism evidence="2 3">
    <name type="scientific">Lysobacter spongiicola DSM 21749</name>
    <dbReference type="NCBI Taxonomy" id="1122188"/>
    <lineage>
        <taxon>Bacteria</taxon>
        <taxon>Pseudomonadati</taxon>
        <taxon>Pseudomonadota</taxon>
        <taxon>Gammaproteobacteria</taxon>
        <taxon>Lysobacterales</taxon>
        <taxon>Lysobacteraceae</taxon>
        <taxon>Novilysobacter</taxon>
    </lineage>
</organism>
<dbReference type="RefSeq" id="WP_078758231.1">
    <property type="nucleotide sequence ID" value="NZ_FUXP01000005.1"/>
</dbReference>
<evidence type="ECO:0000313" key="3">
    <source>
        <dbReference type="Proteomes" id="UP000190061"/>
    </source>
</evidence>